<keyword evidence="3 5" id="KW-1133">Transmembrane helix</keyword>
<feature type="transmembrane region" description="Helical" evidence="5">
    <location>
        <begin position="40"/>
        <end position="63"/>
    </location>
</feature>
<dbReference type="EMBL" id="WHLY01000002">
    <property type="protein sequence ID" value="MPR33103.1"/>
    <property type="molecule type" value="Genomic_DNA"/>
</dbReference>
<dbReference type="Gene3D" id="1.20.1530.20">
    <property type="match status" value="1"/>
</dbReference>
<sequence>MQSNVLTEVFLPLALAIIMLGMGLSLVVDDFKRILLYPKAITVGIVNQIVLLPLIAFAIIMVLELKTELAVGLVILAACPGGPTSNLISHLSRGDVALSISLTVVSSLITVFTIPFLVNFAIVEFMPNGQEQALPIFKTIISVLVITLIPVAIGMVIRRMKPTLATRLDRPVKLLSGIFLFIIIAGALFKEKENLVGFFVLIGPAALLLNLLTMGVGYGTSRWTGHSLKQSITIAIEAGIQNGTLGIAIAATLLQNAAMSIPSAIYGLLMFVTSVGIIWWGNRTIPQVKGEV</sequence>
<reference evidence="6 7" key="1">
    <citation type="submission" date="2019-10" db="EMBL/GenBank/DDBJ databases">
        <title>Draft Genome Sequence of Cytophagaceae sp. SJW1-29.</title>
        <authorList>
            <person name="Choi A."/>
        </authorList>
    </citation>
    <scope>NUCLEOTIDE SEQUENCE [LARGE SCALE GENOMIC DNA]</scope>
    <source>
        <strain evidence="6 7">SJW1-29</strain>
    </source>
</reference>
<feature type="transmembrane region" description="Helical" evidence="5">
    <location>
        <begin position="135"/>
        <end position="160"/>
    </location>
</feature>
<dbReference type="RefSeq" id="WP_152758094.1">
    <property type="nucleotide sequence ID" value="NZ_WHLY01000002.1"/>
</dbReference>
<feature type="transmembrane region" description="Helical" evidence="5">
    <location>
        <begin position="260"/>
        <end position="280"/>
    </location>
</feature>
<feature type="transmembrane region" description="Helical" evidence="5">
    <location>
        <begin position="195"/>
        <end position="220"/>
    </location>
</feature>
<feature type="transmembrane region" description="Helical" evidence="5">
    <location>
        <begin position="6"/>
        <end position="28"/>
    </location>
</feature>
<feature type="transmembrane region" description="Helical" evidence="5">
    <location>
        <begin position="172"/>
        <end position="189"/>
    </location>
</feature>
<dbReference type="Proteomes" id="UP000479293">
    <property type="component" value="Unassembled WGS sequence"/>
</dbReference>
<evidence type="ECO:0000256" key="3">
    <source>
        <dbReference type="ARBA" id="ARBA00022989"/>
    </source>
</evidence>
<evidence type="ECO:0000256" key="5">
    <source>
        <dbReference type="SAM" id="Phobius"/>
    </source>
</evidence>
<dbReference type="PANTHER" id="PTHR10361:SF24">
    <property type="entry name" value="P3 PROTEIN"/>
    <property type="match status" value="1"/>
</dbReference>
<gene>
    <name evidence="6" type="ORF">GBK04_06970</name>
</gene>
<dbReference type="AlphaFoldDB" id="A0A7C9BF88"/>
<evidence type="ECO:0000256" key="4">
    <source>
        <dbReference type="ARBA" id="ARBA00023136"/>
    </source>
</evidence>
<comment type="subcellular location">
    <subcellularLocation>
        <location evidence="1">Membrane</location>
        <topology evidence="1">Multi-pass membrane protein</topology>
    </subcellularLocation>
</comment>
<feature type="transmembrane region" description="Helical" evidence="5">
    <location>
        <begin position="69"/>
        <end position="88"/>
    </location>
</feature>
<organism evidence="6 7">
    <name type="scientific">Salmonirosea aquatica</name>
    <dbReference type="NCBI Taxonomy" id="2654236"/>
    <lineage>
        <taxon>Bacteria</taxon>
        <taxon>Pseudomonadati</taxon>
        <taxon>Bacteroidota</taxon>
        <taxon>Cytophagia</taxon>
        <taxon>Cytophagales</taxon>
        <taxon>Spirosomataceae</taxon>
        <taxon>Salmonirosea</taxon>
    </lineage>
</organism>
<comment type="caution">
    <text evidence="6">The sequence shown here is derived from an EMBL/GenBank/DDBJ whole genome shotgun (WGS) entry which is preliminary data.</text>
</comment>
<evidence type="ECO:0000313" key="7">
    <source>
        <dbReference type="Proteomes" id="UP000479293"/>
    </source>
</evidence>
<evidence type="ECO:0000313" key="6">
    <source>
        <dbReference type="EMBL" id="MPR33103.1"/>
    </source>
</evidence>
<keyword evidence="2 5" id="KW-0812">Transmembrane</keyword>
<protein>
    <submittedName>
        <fullName evidence="6">Bile acid:sodium symporter family protein</fullName>
    </submittedName>
</protein>
<dbReference type="GO" id="GO:0016020">
    <property type="term" value="C:membrane"/>
    <property type="evidence" value="ECO:0007669"/>
    <property type="project" value="UniProtKB-SubCell"/>
</dbReference>
<proteinExistence type="predicted"/>
<evidence type="ECO:0000256" key="1">
    <source>
        <dbReference type="ARBA" id="ARBA00004141"/>
    </source>
</evidence>
<dbReference type="InterPro" id="IPR002657">
    <property type="entry name" value="BilAc:Na_symport/Acr3"/>
</dbReference>
<dbReference type="Pfam" id="PF01758">
    <property type="entry name" value="SBF"/>
    <property type="match status" value="1"/>
</dbReference>
<keyword evidence="7" id="KW-1185">Reference proteome</keyword>
<feature type="transmembrane region" description="Helical" evidence="5">
    <location>
        <begin position="100"/>
        <end position="123"/>
    </location>
</feature>
<dbReference type="PANTHER" id="PTHR10361">
    <property type="entry name" value="SODIUM-BILE ACID COTRANSPORTER"/>
    <property type="match status" value="1"/>
</dbReference>
<evidence type="ECO:0000256" key="2">
    <source>
        <dbReference type="ARBA" id="ARBA00022692"/>
    </source>
</evidence>
<dbReference type="InterPro" id="IPR004710">
    <property type="entry name" value="Bilac:Na_transpt"/>
</dbReference>
<accession>A0A7C9BF88</accession>
<dbReference type="InterPro" id="IPR038770">
    <property type="entry name" value="Na+/solute_symporter_sf"/>
</dbReference>
<name>A0A7C9BF88_9BACT</name>
<keyword evidence="4 5" id="KW-0472">Membrane</keyword>